<reference evidence="1 2" key="1">
    <citation type="submission" date="2019-06" db="EMBL/GenBank/DDBJ databases">
        <title>Whole genome shotgun sequence of Halomonas halmophila NBRC 15537.</title>
        <authorList>
            <person name="Hosoyama A."/>
            <person name="Uohara A."/>
            <person name="Ohji S."/>
            <person name="Ichikawa N."/>
        </authorList>
    </citation>
    <scope>NUCLEOTIDE SEQUENCE [LARGE SCALE GENOMIC DNA]</scope>
    <source>
        <strain evidence="1 2">NBRC 15537</strain>
    </source>
</reference>
<dbReference type="SUPFAM" id="SSF52218">
    <property type="entry name" value="Flavoproteins"/>
    <property type="match status" value="1"/>
</dbReference>
<accession>A0A4Y4F2I9</accession>
<organism evidence="1 2">
    <name type="scientific">Halomonas halmophila</name>
    <dbReference type="NCBI Taxonomy" id="252"/>
    <lineage>
        <taxon>Bacteria</taxon>
        <taxon>Pseudomonadati</taxon>
        <taxon>Pseudomonadota</taxon>
        <taxon>Gammaproteobacteria</taxon>
        <taxon>Oceanospirillales</taxon>
        <taxon>Halomonadaceae</taxon>
        <taxon>Halomonas</taxon>
    </lineage>
</organism>
<dbReference type="Proteomes" id="UP000319812">
    <property type="component" value="Unassembled WGS sequence"/>
</dbReference>
<dbReference type="EMBL" id="BJOC01000037">
    <property type="protein sequence ID" value="GED23503.1"/>
    <property type="molecule type" value="Genomic_DNA"/>
</dbReference>
<dbReference type="AlphaFoldDB" id="A0A4Y4F2I9"/>
<dbReference type="Gene3D" id="3.40.50.360">
    <property type="match status" value="1"/>
</dbReference>
<evidence type="ECO:0000313" key="2">
    <source>
        <dbReference type="Proteomes" id="UP000319812"/>
    </source>
</evidence>
<proteinExistence type="predicted"/>
<evidence type="ECO:0000313" key="1">
    <source>
        <dbReference type="EMBL" id="GED23503.1"/>
    </source>
</evidence>
<name>A0A4Y4F2I9_9GAMM</name>
<protein>
    <submittedName>
        <fullName evidence="1">Flavodoxin</fullName>
    </submittedName>
</protein>
<comment type="caution">
    <text evidence="1">The sequence shown here is derived from an EMBL/GenBank/DDBJ whole genome shotgun (WGS) entry which is preliminary data.</text>
</comment>
<keyword evidence="2" id="KW-1185">Reference proteome</keyword>
<sequence>MKHLLIVAHAPSDNTRRLRDAAARGARHADIADVSVTLKAPLDAGPEDVRQCDAILLGTTENLGYMSGALKDFFDRSYYVVLEEKRGLPCALYIRAGRDGTGTQRAVEGIVTGLGWKWAQAPLICQGEWQADFEDQVEELGMALAAGLEAGIL</sequence>
<gene>
    <name evidence="1" type="ORF">HHA01_24800</name>
</gene>
<dbReference type="RefSeq" id="WP_141321239.1">
    <property type="nucleotide sequence ID" value="NZ_BJOC01000037.1"/>
</dbReference>
<dbReference type="OrthoDB" id="5736081at2"/>
<dbReference type="InterPro" id="IPR029039">
    <property type="entry name" value="Flavoprotein-like_sf"/>
</dbReference>